<dbReference type="Gene3D" id="3.30.40.10">
    <property type="entry name" value="Zinc/RING finger domain, C3HC4 (zinc finger)"/>
    <property type="match status" value="1"/>
</dbReference>
<feature type="compositionally biased region" description="Polar residues" evidence="9">
    <location>
        <begin position="674"/>
        <end position="691"/>
    </location>
</feature>
<feature type="compositionally biased region" description="Polar residues" evidence="9">
    <location>
        <begin position="795"/>
        <end position="804"/>
    </location>
</feature>
<evidence type="ECO:0000256" key="9">
    <source>
        <dbReference type="SAM" id="MobiDB-lite"/>
    </source>
</evidence>
<accession>A0A5C3QMT1</accession>
<dbReference type="AlphaFoldDB" id="A0A5C3QMT1"/>
<feature type="compositionally biased region" description="Acidic residues" evidence="9">
    <location>
        <begin position="570"/>
        <end position="592"/>
    </location>
</feature>
<feature type="compositionally biased region" description="Low complexity" evidence="9">
    <location>
        <begin position="810"/>
        <end position="821"/>
    </location>
</feature>
<feature type="compositionally biased region" description="Low complexity" evidence="9">
    <location>
        <begin position="20"/>
        <end position="29"/>
    </location>
</feature>
<keyword evidence="2" id="KW-0812">Transmembrane</keyword>
<feature type="compositionally biased region" description="Polar residues" evidence="9">
    <location>
        <begin position="107"/>
        <end position="134"/>
    </location>
</feature>
<evidence type="ECO:0000259" key="10">
    <source>
        <dbReference type="PROSITE" id="PS50089"/>
    </source>
</evidence>
<feature type="region of interest" description="Disordered" evidence="9">
    <location>
        <begin position="561"/>
        <end position="631"/>
    </location>
</feature>
<evidence type="ECO:0000313" key="12">
    <source>
        <dbReference type="Proteomes" id="UP000305067"/>
    </source>
</evidence>
<dbReference type="InterPro" id="IPR013083">
    <property type="entry name" value="Znf_RING/FYVE/PHD"/>
</dbReference>
<dbReference type="PANTHER" id="PTHR47168">
    <property type="entry name" value="RING ZINC FINGER DOMAIN SUPERFAMILY PROTEIN-RELATED"/>
    <property type="match status" value="1"/>
</dbReference>
<evidence type="ECO:0000256" key="6">
    <source>
        <dbReference type="ARBA" id="ARBA00022989"/>
    </source>
</evidence>
<feature type="region of interest" description="Disordered" evidence="9">
    <location>
        <begin position="953"/>
        <end position="976"/>
    </location>
</feature>
<keyword evidence="3" id="KW-0479">Metal-binding</keyword>
<feature type="domain" description="RING-type" evidence="10">
    <location>
        <begin position="911"/>
        <end position="953"/>
    </location>
</feature>
<keyword evidence="5" id="KW-0862">Zinc</keyword>
<evidence type="ECO:0000256" key="4">
    <source>
        <dbReference type="ARBA" id="ARBA00022771"/>
    </source>
</evidence>
<feature type="compositionally biased region" description="Low complexity" evidence="9">
    <location>
        <begin position="692"/>
        <end position="702"/>
    </location>
</feature>
<sequence>MGQSNSRNKQSDHAARRRSLPAASPPTSSIRPSLTPVIGSSATPQAKPRSSFRNSVATLIGHGSQRDTAEYQGSETVKKSWRGSRIFPKASRKPSVSSHSVPRHLAPTSSAEHLTQQELVASPPTQVDAESSPSDLALATIETGKAEERDSSNTNTLQDSHDTALQASPIPLSVSQSQPGVSERGEDNLEETRSPASHVPLAHRLGLSDTSESIIEHEEDASPPVQTAPIVEDSNPSNPVHEPPAESTQSNVQPTIPAPPVAVPPRSFPPPGTLVLVQGVVQTTDVPRTTTSPESATAEPSSASTRPSSANILSRPSSMSASPSGPSWTSQSTAPRPSSMSAVPRTLSGSHVEEGTTGPSSSSAPQLPNAETPSTTISSSSIDVLGTLLSVAAAATAASLLTGSATGATLNASSSSSPVATSSPPLHEFGQTARRERMRQAWGSLRERLGLRAQTNNPLSSTPTSGTPPQNSTDTNPASSVDAREMMLTEMARAFNMGLGLDSNTSEQPAQRSAAPPADADDTATTNPSSSTDSPTDRAAEGTFDRFLEDLQTDLRLVLTGDGTTAGASDSDEQSESEDTTEGEDGDGDDDIQDRSSSMPSLGSASNSSDEEDLTDGEGPASSPLSAAPNTIPHIAGEQAIPAGPPRHVNWWRTYRFSPISTRSIAGTVDPHRASTNPSQAPVDSSASTNMASVQSDVPVSSSLSASATNAASTARAPNTPGSPASPTDVVYPVIVVGLRSVDTPRANQRQSTAVPASAPREALPVSTGDEAPADPLLDNDEVPAPREGNRRQRATSAVRNMRSTGGRFSESAAEPDAESANTPDEPGSRTFLIFVIGGYYPPGHSMVVGGPDTLNSFEALLELTELLGQVKSSTASREDIEKSGLEIIKASALSALEEEGKVTSNCVDRCLICLDDYEEDDNIRLMSCRHGFHKACVDRWLETGKNSCPACRSKGVPTAGADPTDPPQSTDPPPA</sequence>
<proteinExistence type="predicted"/>
<dbReference type="PANTHER" id="PTHR47168:SF1">
    <property type="entry name" value="OS02G0798600 PROTEIN"/>
    <property type="match status" value="1"/>
</dbReference>
<evidence type="ECO:0000256" key="7">
    <source>
        <dbReference type="ARBA" id="ARBA00023136"/>
    </source>
</evidence>
<dbReference type="SUPFAM" id="SSF57850">
    <property type="entry name" value="RING/U-box"/>
    <property type="match status" value="1"/>
</dbReference>
<dbReference type="FunFam" id="3.30.40.10:FF:000728">
    <property type="entry name" value="Unplaced genomic scaffold supercont1.4, whole genome shotgun sequence"/>
    <property type="match status" value="1"/>
</dbReference>
<feature type="compositionally biased region" description="Low complexity" evidence="9">
    <location>
        <begin position="508"/>
        <end position="534"/>
    </location>
</feature>
<dbReference type="Proteomes" id="UP000305067">
    <property type="component" value="Unassembled WGS sequence"/>
</dbReference>
<feature type="compositionally biased region" description="Pro residues" evidence="9">
    <location>
        <begin position="965"/>
        <end position="976"/>
    </location>
</feature>
<evidence type="ECO:0000256" key="2">
    <source>
        <dbReference type="ARBA" id="ARBA00022692"/>
    </source>
</evidence>
<feature type="compositionally biased region" description="Pro residues" evidence="9">
    <location>
        <begin position="256"/>
        <end position="272"/>
    </location>
</feature>
<dbReference type="STRING" id="1884261.A0A5C3QMT1"/>
<protein>
    <recommendedName>
        <fullName evidence="10">RING-type domain-containing protein</fullName>
    </recommendedName>
</protein>
<comment type="subcellular location">
    <subcellularLocation>
        <location evidence="1">Membrane</location>
        <topology evidence="1">Single-pass membrane protein</topology>
    </subcellularLocation>
</comment>
<evidence type="ECO:0000256" key="5">
    <source>
        <dbReference type="ARBA" id="ARBA00022833"/>
    </source>
</evidence>
<keyword evidence="4 8" id="KW-0863">Zinc-finger</keyword>
<dbReference type="EMBL" id="ML178821">
    <property type="protein sequence ID" value="TFL03226.1"/>
    <property type="molecule type" value="Genomic_DNA"/>
</dbReference>
<dbReference type="GO" id="GO:0008270">
    <property type="term" value="F:zinc ion binding"/>
    <property type="evidence" value="ECO:0007669"/>
    <property type="project" value="UniProtKB-KW"/>
</dbReference>
<feature type="region of interest" description="Disordered" evidence="9">
    <location>
        <begin position="1"/>
        <end position="378"/>
    </location>
</feature>
<organism evidence="11 12">
    <name type="scientific">Pterulicium gracile</name>
    <dbReference type="NCBI Taxonomy" id="1884261"/>
    <lineage>
        <taxon>Eukaryota</taxon>
        <taxon>Fungi</taxon>
        <taxon>Dikarya</taxon>
        <taxon>Basidiomycota</taxon>
        <taxon>Agaricomycotina</taxon>
        <taxon>Agaricomycetes</taxon>
        <taxon>Agaricomycetidae</taxon>
        <taxon>Agaricales</taxon>
        <taxon>Pleurotineae</taxon>
        <taxon>Pterulaceae</taxon>
        <taxon>Pterulicium</taxon>
    </lineage>
</organism>
<feature type="compositionally biased region" description="Polar residues" evidence="9">
    <location>
        <begin position="152"/>
        <end position="166"/>
    </location>
</feature>
<feature type="compositionally biased region" description="Low complexity" evidence="9">
    <location>
        <begin position="455"/>
        <end position="473"/>
    </location>
</feature>
<dbReference type="CDD" id="cd16448">
    <property type="entry name" value="RING-H2"/>
    <property type="match status" value="1"/>
</dbReference>
<feature type="compositionally biased region" description="Polar residues" evidence="9">
    <location>
        <begin position="599"/>
        <end position="608"/>
    </location>
</feature>
<dbReference type="Pfam" id="PF13639">
    <property type="entry name" value="zf-RING_2"/>
    <property type="match status" value="1"/>
</dbReference>
<feature type="compositionally biased region" description="Basic and acidic residues" evidence="9">
    <location>
        <begin position="433"/>
        <end position="450"/>
    </location>
</feature>
<gene>
    <name evidence="11" type="ORF">BDV98DRAFT_565588</name>
</gene>
<feature type="region of interest" description="Disordered" evidence="9">
    <location>
        <begin position="499"/>
        <end position="539"/>
    </location>
</feature>
<feature type="region of interest" description="Disordered" evidence="9">
    <location>
        <begin position="408"/>
        <end position="479"/>
    </location>
</feature>
<feature type="compositionally biased region" description="Polar residues" evidence="9">
    <location>
        <begin position="357"/>
        <end position="373"/>
    </location>
</feature>
<dbReference type="InterPro" id="IPR001841">
    <property type="entry name" value="Znf_RING"/>
</dbReference>
<feature type="compositionally biased region" description="Low complexity" evidence="9">
    <location>
        <begin position="408"/>
        <end position="426"/>
    </location>
</feature>
<name>A0A5C3QMT1_9AGAR</name>
<evidence type="ECO:0000256" key="3">
    <source>
        <dbReference type="ARBA" id="ARBA00022723"/>
    </source>
</evidence>
<feature type="compositionally biased region" description="Low complexity" evidence="9">
    <location>
        <begin position="273"/>
        <end position="332"/>
    </location>
</feature>
<dbReference type="GO" id="GO:0016020">
    <property type="term" value="C:membrane"/>
    <property type="evidence" value="ECO:0007669"/>
    <property type="project" value="UniProtKB-SubCell"/>
</dbReference>
<feature type="region of interest" description="Disordered" evidence="9">
    <location>
        <begin position="743"/>
        <end position="827"/>
    </location>
</feature>
<reference evidence="11 12" key="1">
    <citation type="journal article" date="2019" name="Nat. Ecol. Evol.">
        <title>Megaphylogeny resolves global patterns of mushroom evolution.</title>
        <authorList>
            <person name="Varga T."/>
            <person name="Krizsan K."/>
            <person name="Foldi C."/>
            <person name="Dima B."/>
            <person name="Sanchez-Garcia M."/>
            <person name="Sanchez-Ramirez S."/>
            <person name="Szollosi G.J."/>
            <person name="Szarkandi J.G."/>
            <person name="Papp V."/>
            <person name="Albert L."/>
            <person name="Andreopoulos W."/>
            <person name="Angelini C."/>
            <person name="Antonin V."/>
            <person name="Barry K.W."/>
            <person name="Bougher N.L."/>
            <person name="Buchanan P."/>
            <person name="Buyck B."/>
            <person name="Bense V."/>
            <person name="Catcheside P."/>
            <person name="Chovatia M."/>
            <person name="Cooper J."/>
            <person name="Damon W."/>
            <person name="Desjardin D."/>
            <person name="Finy P."/>
            <person name="Geml J."/>
            <person name="Haridas S."/>
            <person name="Hughes K."/>
            <person name="Justo A."/>
            <person name="Karasinski D."/>
            <person name="Kautmanova I."/>
            <person name="Kiss B."/>
            <person name="Kocsube S."/>
            <person name="Kotiranta H."/>
            <person name="LaButti K.M."/>
            <person name="Lechner B.E."/>
            <person name="Liimatainen K."/>
            <person name="Lipzen A."/>
            <person name="Lukacs Z."/>
            <person name="Mihaltcheva S."/>
            <person name="Morgado L.N."/>
            <person name="Niskanen T."/>
            <person name="Noordeloos M.E."/>
            <person name="Ohm R.A."/>
            <person name="Ortiz-Santana B."/>
            <person name="Ovrebo C."/>
            <person name="Racz N."/>
            <person name="Riley R."/>
            <person name="Savchenko A."/>
            <person name="Shiryaev A."/>
            <person name="Soop K."/>
            <person name="Spirin V."/>
            <person name="Szebenyi C."/>
            <person name="Tomsovsky M."/>
            <person name="Tulloss R.E."/>
            <person name="Uehling J."/>
            <person name="Grigoriev I.V."/>
            <person name="Vagvolgyi C."/>
            <person name="Papp T."/>
            <person name="Martin F.M."/>
            <person name="Miettinen O."/>
            <person name="Hibbett D.S."/>
            <person name="Nagy L.G."/>
        </authorList>
    </citation>
    <scope>NUCLEOTIDE SEQUENCE [LARGE SCALE GENOMIC DNA]</scope>
    <source>
        <strain evidence="11 12">CBS 309.79</strain>
    </source>
</reference>
<dbReference type="InterPro" id="IPR051653">
    <property type="entry name" value="E3_ligase_sorting_rcpt"/>
</dbReference>
<dbReference type="OrthoDB" id="8062037at2759"/>
<feature type="compositionally biased region" description="Polar residues" evidence="9">
    <location>
        <begin position="746"/>
        <end position="755"/>
    </location>
</feature>
<keyword evidence="7" id="KW-0472">Membrane</keyword>
<dbReference type="PROSITE" id="PS50089">
    <property type="entry name" value="ZF_RING_2"/>
    <property type="match status" value="1"/>
</dbReference>
<dbReference type="SMART" id="SM00184">
    <property type="entry name" value="RING"/>
    <property type="match status" value="1"/>
</dbReference>
<evidence type="ECO:0000313" key="11">
    <source>
        <dbReference type="EMBL" id="TFL03226.1"/>
    </source>
</evidence>
<keyword evidence="12" id="KW-1185">Reference proteome</keyword>
<keyword evidence="6" id="KW-1133">Transmembrane helix</keyword>
<evidence type="ECO:0000256" key="1">
    <source>
        <dbReference type="ARBA" id="ARBA00004167"/>
    </source>
</evidence>
<feature type="compositionally biased region" description="Basic and acidic residues" evidence="9">
    <location>
        <begin position="183"/>
        <end position="193"/>
    </location>
</feature>
<feature type="region of interest" description="Disordered" evidence="9">
    <location>
        <begin position="667"/>
        <end position="702"/>
    </location>
</feature>
<evidence type="ECO:0000256" key="8">
    <source>
        <dbReference type="PROSITE-ProRule" id="PRU00175"/>
    </source>
</evidence>